<reference evidence="1" key="1">
    <citation type="submission" date="2014-12" db="EMBL/GenBank/DDBJ databases">
        <title>Insight into the proteome of Arion vulgaris.</title>
        <authorList>
            <person name="Aradska J."/>
            <person name="Bulat T."/>
            <person name="Smidak R."/>
            <person name="Sarate P."/>
            <person name="Gangsoo J."/>
            <person name="Sialana F."/>
            <person name="Bilban M."/>
            <person name="Lubec G."/>
        </authorList>
    </citation>
    <scope>NUCLEOTIDE SEQUENCE</scope>
    <source>
        <tissue evidence="1">Skin</tissue>
    </source>
</reference>
<gene>
    <name evidence="1" type="primary">ORF162009</name>
</gene>
<accession>A0A0B7B4W1</accession>
<organism evidence="1">
    <name type="scientific">Arion vulgaris</name>
    <dbReference type="NCBI Taxonomy" id="1028688"/>
    <lineage>
        <taxon>Eukaryota</taxon>
        <taxon>Metazoa</taxon>
        <taxon>Spiralia</taxon>
        <taxon>Lophotrochozoa</taxon>
        <taxon>Mollusca</taxon>
        <taxon>Gastropoda</taxon>
        <taxon>Heterobranchia</taxon>
        <taxon>Euthyneura</taxon>
        <taxon>Panpulmonata</taxon>
        <taxon>Eupulmonata</taxon>
        <taxon>Stylommatophora</taxon>
        <taxon>Helicina</taxon>
        <taxon>Arionoidea</taxon>
        <taxon>Arionidae</taxon>
        <taxon>Arion</taxon>
    </lineage>
</organism>
<proteinExistence type="predicted"/>
<sequence length="54" mass="6271">MISEVKVKLAMPNDKKAEKDTRKKNFIVNEVLLYGSETRRTSKTLTNKLQTFIN</sequence>
<name>A0A0B7B4W1_9EUPU</name>
<dbReference type="AlphaFoldDB" id="A0A0B7B4W1"/>
<protein>
    <submittedName>
        <fullName evidence="1">Uncharacterized protein</fullName>
    </submittedName>
</protein>
<dbReference type="EMBL" id="HACG01041032">
    <property type="protein sequence ID" value="CEK87897.1"/>
    <property type="molecule type" value="Transcribed_RNA"/>
</dbReference>
<evidence type="ECO:0000313" key="1">
    <source>
        <dbReference type="EMBL" id="CEK87897.1"/>
    </source>
</evidence>